<dbReference type="InterPro" id="IPR034257">
    <property type="entry name" value="Acinus_RRM"/>
</dbReference>
<dbReference type="InterPro" id="IPR003034">
    <property type="entry name" value="SAP_dom"/>
</dbReference>
<accession>A0AA48L1U0</accession>
<evidence type="ECO:0000313" key="4">
    <source>
        <dbReference type="Proteomes" id="UP001233271"/>
    </source>
</evidence>
<keyword evidence="4" id="KW-1185">Reference proteome</keyword>
<feature type="compositionally biased region" description="Basic and acidic residues" evidence="1">
    <location>
        <begin position="352"/>
        <end position="368"/>
    </location>
</feature>
<feature type="domain" description="SAP" evidence="2">
    <location>
        <begin position="3"/>
        <end position="37"/>
    </location>
</feature>
<name>A0AA48L1U0_9TREE</name>
<feature type="region of interest" description="Disordered" evidence="1">
    <location>
        <begin position="34"/>
        <end position="160"/>
    </location>
</feature>
<feature type="region of interest" description="Disordered" evidence="1">
    <location>
        <begin position="303"/>
        <end position="483"/>
    </location>
</feature>
<feature type="compositionally biased region" description="Low complexity" evidence="1">
    <location>
        <begin position="315"/>
        <end position="329"/>
    </location>
</feature>
<reference evidence="3" key="1">
    <citation type="journal article" date="2023" name="BMC Genomics">
        <title>Chromosome-level genome assemblies of Cutaneotrichosporon spp. (Trichosporonales, Basidiomycota) reveal imbalanced evolution between nucleotide sequences and chromosome synteny.</title>
        <authorList>
            <person name="Kobayashi Y."/>
            <person name="Kayamori A."/>
            <person name="Aoki K."/>
            <person name="Shiwa Y."/>
            <person name="Matsutani M."/>
            <person name="Fujita N."/>
            <person name="Sugita T."/>
            <person name="Iwasaki W."/>
            <person name="Tanaka N."/>
            <person name="Takashima M."/>
        </authorList>
    </citation>
    <scope>NUCLEOTIDE SEQUENCE</scope>
    <source>
        <strain evidence="3">HIS019</strain>
    </source>
</reference>
<organism evidence="3 4">
    <name type="scientific">Cutaneotrichosporon cavernicola</name>
    <dbReference type="NCBI Taxonomy" id="279322"/>
    <lineage>
        <taxon>Eukaryota</taxon>
        <taxon>Fungi</taxon>
        <taxon>Dikarya</taxon>
        <taxon>Basidiomycota</taxon>
        <taxon>Agaricomycotina</taxon>
        <taxon>Tremellomycetes</taxon>
        <taxon>Trichosporonales</taxon>
        <taxon>Trichosporonaceae</taxon>
        <taxon>Cutaneotrichosporon</taxon>
    </lineage>
</organism>
<feature type="compositionally biased region" description="Basic residues" evidence="1">
    <location>
        <begin position="390"/>
        <end position="404"/>
    </location>
</feature>
<dbReference type="CDD" id="cd12432">
    <property type="entry name" value="RRM_ACINU"/>
    <property type="match status" value="1"/>
</dbReference>
<dbReference type="RefSeq" id="XP_060452754.1">
    <property type="nucleotide sequence ID" value="XM_060597745.1"/>
</dbReference>
<dbReference type="KEGG" id="ccac:CcaHIS019_0102060"/>
<feature type="compositionally biased region" description="Acidic residues" evidence="1">
    <location>
        <begin position="40"/>
        <end position="51"/>
    </location>
</feature>
<dbReference type="SMART" id="SM00513">
    <property type="entry name" value="SAP"/>
    <property type="match status" value="1"/>
</dbReference>
<evidence type="ECO:0000313" key="3">
    <source>
        <dbReference type="EMBL" id="BEI87488.1"/>
    </source>
</evidence>
<feature type="compositionally biased region" description="Basic and acidic residues" evidence="1">
    <location>
        <begin position="57"/>
        <end position="74"/>
    </location>
</feature>
<evidence type="ECO:0000259" key="2">
    <source>
        <dbReference type="PROSITE" id="PS50800"/>
    </source>
</evidence>
<evidence type="ECO:0000256" key="1">
    <source>
        <dbReference type="SAM" id="MobiDB-lite"/>
    </source>
</evidence>
<dbReference type="GeneID" id="85491359"/>
<feature type="compositionally biased region" description="Basic and acidic residues" evidence="1">
    <location>
        <begin position="429"/>
        <end position="483"/>
    </location>
</feature>
<proteinExistence type="predicted"/>
<dbReference type="PROSITE" id="PS50800">
    <property type="entry name" value="SAP"/>
    <property type="match status" value="1"/>
</dbReference>
<dbReference type="PANTHER" id="PTHR47031:SF3">
    <property type="entry name" value="SAP DOMAIN-CONTAINING PROTEIN"/>
    <property type="match status" value="1"/>
</dbReference>
<dbReference type="AlphaFoldDB" id="A0AA48L1U0"/>
<gene>
    <name evidence="3" type="ORF">CcaverHIS019_0102060</name>
</gene>
<dbReference type="Pfam" id="PF02037">
    <property type="entry name" value="SAP"/>
    <property type="match status" value="1"/>
</dbReference>
<dbReference type="InterPro" id="IPR036361">
    <property type="entry name" value="SAP_dom_sf"/>
</dbReference>
<dbReference type="PANTHER" id="PTHR47031">
    <property type="entry name" value="SAP DNA-BINDING DOMAIN-CONTAINING PROTEIN"/>
    <property type="match status" value="1"/>
</dbReference>
<feature type="compositionally biased region" description="Acidic residues" evidence="1">
    <location>
        <begin position="92"/>
        <end position="103"/>
    </location>
</feature>
<sequence>MDVSKLKVVELRDELSKRGLDTKGLKKDLAERLTSAIEANGDDAGNDEGEGQGDMQEEVHGIQDGEEGDGKDGKEDEDDDAVMTEETKADPMDDPTEPVEPVDNDTLASEDATLDDATLDDATPDDSSNAQKEGMVVDQDAHDAQNSQDSKNDSMAVDVAPSTYPLPPSLTHLTSSYAPSKILYISNLRRPLLLSALHSYLTPTTLPNSPSLPFAHADYPGLWLSGVKDHAYAGYDSPETALEVAARVHGQVWPDRGAELEVQFVDPAQVEGLMEKEEVAWGSRQRLVLAVEREGDEWKFDVVPPTAEGRRSGLANVPPAVVNANATATDPVDRRGSQDAKPLANRLVNPLTEKDKDKEKEKENEKLGRIRRTRAQPSLEFREGPGAPERKRRGNRGGRGRRRGRDQGDNYNPSGRDRQQGAGDSYHFGPERREEWGRAREWGRAVDRADRYVPGGGRDRSPRRETQDRYGDRGARRGDRWRP</sequence>
<feature type="compositionally biased region" description="Acidic residues" evidence="1">
    <location>
        <begin position="112"/>
        <end position="124"/>
    </location>
</feature>
<dbReference type="EMBL" id="AP028212">
    <property type="protein sequence ID" value="BEI87488.1"/>
    <property type="molecule type" value="Genomic_DNA"/>
</dbReference>
<dbReference type="Proteomes" id="UP001233271">
    <property type="component" value="Chromosome 1"/>
</dbReference>
<dbReference type="Gene3D" id="1.10.720.30">
    <property type="entry name" value="SAP domain"/>
    <property type="match status" value="1"/>
</dbReference>
<protein>
    <recommendedName>
        <fullName evidence="2">SAP domain-containing protein</fullName>
    </recommendedName>
</protein>
<dbReference type="SUPFAM" id="SSF68906">
    <property type="entry name" value="SAP domain"/>
    <property type="match status" value="1"/>
</dbReference>